<comment type="caution">
    <text evidence="1">The sequence shown here is derived from an EMBL/GenBank/DDBJ whole genome shotgun (WGS) entry which is preliminary data.</text>
</comment>
<reference evidence="1 2" key="1">
    <citation type="submission" date="2021-06" db="EMBL/GenBank/DDBJ databases">
        <title>Caerostris extrusa draft genome.</title>
        <authorList>
            <person name="Kono N."/>
            <person name="Arakawa K."/>
        </authorList>
    </citation>
    <scope>NUCLEOTIDE SEQUENCE [LARGE SCALE GENOMIC DNA]</scope>
</reference>
<dbReference type="AlphaFoldDB" id="A0AAV4NL05"/>
<evidence type="ECO:0000313" key="2">
    <source>
        <dbReference type="Proteomes" id="UP001054945"/>
    </source>
</evidence>
<sequence length="150" mass="17417">MANKELPVTPLLKGLVEARCISATSSKRRGLRRKGLCPNECSGASREGYMKRLKYECRDSGQKRKGLRGLELKIQNIYLLRFECFGRFNKRPWGLKSPHLLLRFRLLPTMQDKDGVQKKNDSKIGTTRHFSGKIRWINWVMSEVMIMDES</sequence>
<proteinExistence type="predicted"/>
<name>A0AAV4NL05_CAEEX</name>
<gene>
    <name evidence="1" type="ORF">CEXT_797381</name>
</gene>
<protein>
    <submittedName>
        <fullName evidence="1">Uncharacterized protein</fullName>
    </submittedName>
</protein>
<evidence type="ECO:0000313" key="1">
    <source>
        <dbReference type="EMBL" id="GIX84164.1"/>
    </source>
</evidence>
<keyword evidence="2" id="KW-1185">Reference proteome</keyword>
<dbReference type="Proteomes" id="UP001054945">
    <property type="component" value="Unassembled WGS sequence"/>
</dbReference>
<dbReference type="EMBL" id="BPLR01020936">
    <property type="protein sequence ID" value="GIX84164.1"/>
    <property type="molecule type" value="Genomic_DNA"/>
</dbReference>
<accession>A0AAV4NL05</accession>
<organism evidence="1 2">
    <name type="scientific">Caerostris extrusa</name>
    <name type="common">Bark spider</name>
    <name type="synonym">Caerostris bankana</name>
    <dbReference type="NCBI Taxonomy" id="172846"/>
    <lineage>
        <taxon>Eukaryota</taxon>
        <taxon>Metazoa</taxon>
        <taxon>Ecdysozoa</taxon>
        <taxon>Arthropoda</taxon>
        <taxon>Chelicerata</taxon>
        <taxon>Arachnida</taxon>
        <taxon>Araneae</taxon>
        <taxon>Araneomorphae</taxon>
        <taxon>Entelegynae</taxon>
        <taxon>Araneoidea</taxon>
        <taxon>Araneidae</taxon>
        <taxon>Caerostris</taxon>
    </lineage>
</organism>